<comment type="caution">
    <text evidence="8">The sequence shown here is derived from an EMBL/GenBank/DDBJ whole genome shotgun (WGS) entry which is preliminary data.</text>
</comment>
<feature type="region of interest" description="Disordered" evidence="7">
    <location>
        <begin position="168"/>
        <end position="196"/>
    </location>
</feature>
<dbReference type="GO" id="GO:0003677">
    <property type="term" value="F:DNA binding"/>
    <property type="evidence" value="ECO:0007669"/>
    <property type="project" value="UniProtKB-KW"/>
</dbReference>
<dbReference type="PANTHER" id="PTHR31541:SF25">
    <property type="entry name" value="GAMMA-GLIADIN B"/>
    <property type="match status" value="1"/>
</dbReference>
<keyword evidence="6" id="KW-0175">Coiled coil</keyword>
<keyword evidence="9" id="KW-1185">Reference proteome</keyword>
<gene>
    <name evidence="8" type="ORF">ACH5RR_007501</name>
</gene>
<dbReference type="EMBL" id="JBJUIK010000003">
    <property type="protein sequence ID" value="KAL3533980.1"/>
    <property type="molecule type" value="Genomic_DNA"/>
</dbReference>
<comment type="subcellular location">
    <subcellularLocation>
        <location evidence="1">Nucleus</location>
    </subcellularLocation>
</comment>
<evidence type="ECO:0008006" key="10">
    <source>
        <dbReference type="Google" id="ProtNLM"/>
    </source>
</evidence>
<dbReference type="InterPro" id="IPR015300">
    <property type="entry name" value="DNA-bd_pseudobarrel_sf"/>
</dbReference>
<feature type="region of interest" description="Disordered" evidence="7">
    <location>
        <begin position="1"/>
        <end position="22"/>
    </location>
</feature>
<evidence type="ECO:0000313" key="9">
    <source>
        <dbReference type="Proteomes" id="UP001630127"/>
    </source>
</evidence>
<dbReference type="GO" id="GO:0005634">
    <property type="term" value="C:nucleus"/>
    <property type="evidence" value="ECO:0007669"/>
    <property type="project" value="UniProtKB-SubCell"/>
</dbReference>
<dbReference type="Pfam" id="PF03754">
    <property type="entry name" value="At2g31720-like"/>
    <property type="match status" value="2"/>
</dbReference>
<evidence type="ECO:0000256" key="7">
    <source>
        <dbReference type="SAM" id="MobiDB-lite"/>
    </source>
</evidence>
<evidence type="ECO:0000256" key="1">
    <source>
        <dbReference type="ARBA" id="ARBA00004123"/>
    </source>
</evidence>
<reference evidence="8 9" key="1">
    <citation type="submission" date="2024-11" db="EMBL/GenBank/DDBJ databases">
        <title>A near-complete genome assembly of Cinchona calisaya.</title>
        <authorList>
            <person name="Lian D.C."/>
            <person name="Zhao X.W."/>
            <person name="Wei L."/>
        </authorList>
    </citation>
    <scope>NUCLEOTIDE SEQUENCE [LARGE SCALE GENOMIC DNA]</scope>
    <source>
        <tissue evidence="8">Nenye</tissue>
    </source>
</reference>
<dbReference type="SUPFAM" id="SSF101936">
    <property type="entry name" value="DNA-binding pseudobarrel domain"/>
    <property type="match status" value="2"/>
</dbReference>
<dbReference type="InterPro" id="IPR005508">
    <property type="entry name" value="At2g31720-like"/>
</dbReference>
<proteinExistence type="predicted"/>
<dbReference type="PANTHER" id="PTHR31541">
    <property type="entry name" value="B3 DOMAIN PLANT PROTEIN-RELATED"/>
    <property type="match status" value="1"/>
</dbReference>
<keyword evidence="2" id="KW-0805">Transcription regulation</keyword>
<dbReference type="Proteomes" id="UP001630127">
    <property type="component" value="Unassembled WGS sequence"/>
</dbReference>
<evidence type="ECO:0000256" key="2">
    <source>
        <dbReference type="ARBA" id="ARBA00023015"/>
    </source>
</evidence>
<feature type="compositionally biased region" description="Pro residues" evidence="7">
    <location>
        <begin position="10"/>
        <end position="19"/>
    </location>
</feature>
<sequence length="436" mass="50621">MAAGRNSNPNPNPPEPQLPMPEAFKNRIQEIAESEGKNIDEQSVVFVMEKQLSPSDVESAQHRLFIAPLKNKFLTADEDIFLKQFQGKNKNSKPVWIIDPDRDKSSVTLKRWRTGTSPDRLAYVFCNEWKRIVKKNNLQNTDGVRLWAVRVGLDRELWFALDKLPTNDPPPPRARGNLLNRSSIMEQKRDSDEKNSDIELEAKMKKNTEIELEVNTKKNSEIELEADMKKNSEIELEVDIKMKNSEIELEAKMKKNSEIELETKMKKNSEIELEANMKKKNSDIELEDKTENSRIQRGPELPIEVVNKIKEIERGEVDQSKILVIRKPLSSYDLNKSDDCFFIPPAEMLNGDFLNRDERVLLLTEQLPHLCVELIDTKLESLSVRLIPWYKPGYVVTKGWNFVVSSNKLEKGQILELWALRVEKRLWFVLRDVTRK</sequence>
<evidence type="ECO:0000313" key="8">
    <source>
        <dbReference type="EMBL" id="KAL3533980.1"/>
    </source>
</evidence>
<keyword evidence="5" id="KW-0539">Nucleus</keyword>
<protein>
    <recommendedName>
        <fullName evidence="10">B3 domain-containing protein</fullName>
    </recommendedName>
</protein>
<feature type="coiled-coil region" evidence="6">
    <location>
        <begin position="242"/>
        <end position="274"/>
    </location>
</feature>
<dbReference type="Gene3D" id="2.40.330.10">
    <property type="entry name" value="DNA-binding pseudobarrel domain"/>
    <property type="match status" value="2"/>
</dbReference>
<dbReference type="AlphaFoldDB" id="A0ABD3AS12"/>
<accession>A0ABD3AS12</accession>
<keyword evidence="3" id="KW-0238">DNA-binding</keyword>
<evidence type="ECO:0000256" key="6">
    <source>
        <dbReference type="SAM" id="Coils"/>
    </source>
</evidence>
<evidence type="ECO:0000256" key="3">
    <source>
        <dbReference type="ARBA" id="ARBA00023125"/>
    </source>
</evidence>
<evidence type="ECO:0000256" key="5">
    <source>
        <dbReference type="ARBA" id="ARBA00023242"/>
    </source>
</evidence>
<organism evidence="8 9">
    <name type="scientific">Cinchona calisaya</name>
    <dbReference type="NCBI Taxonomy" id="153742"/>
    <lineage>
        <taxon>Eukaryota</taxon>
        <taxon>Viridiplantae</taxon>
        <taxon>Streptophyta</taxon>
        <taxon>Embryophyta</taxon>
        <taxon>Tracheophyta</taxon>
        <taxon>Spermatophyta</taxon>
        <taxon>Magnoliopsida</taxon>
        <taxon>eudicotyledons</taxon>
        <taxon>Gunneridae</taxon>
        <taxon>Pentapetalae</taxon>
        <taxon>asterids</taxon>
        <taxon>lamiids</taxon>
        <taxon>Gentianales</taxon>
        <taxon>Rubiaceae</taxon>
        <taxon>Cinchonoideae</taxon>
        <taxon>Cinchoneae</taxon>
        <taxon>Cinchona</taxon>
    </lineage>
</organism>
<name>A0ABD3AS12_9GENT</name>
<keyword evidence="4" id="KW-0804">Transcription</keyword>
<evidence type="ECO:0000256" key="4">
    <source>
        <dbReference type="ARBA" id="ARBA00023163"/>
    </source>
</evidence>
<feature type="compositionally biased region" description="Basic and acidic residues" evidence="7">
    <location>
        <begin position="186"/>
        <end position="196"/>
    </location>
</feature>